<feature type="region of interest" description="Disordered" evidence="1">
    <location>
        <begin position="1"/>
        <end position="42"/>
    </location>
</feature>
<reference evidence="2" key="1">
    <citation type="submission" date="2020-02" db="EMBL/GenBank/DDBJ databases">
        <authorList>
            <person name="Meier V. D."/>
        </authorList>
    </citation>
    <scope>NUCLEOTIDE SEQUENCE</scope>
    <source>
        <strain evidence="2">AVDCRST_MAG63</strain>
    </source>
</reference>
<organism evidence="2">
    <name type="scientific">uncultured Armatimonadetes bacterium</name>
    <dbReference type="NCBI Taxonomy" id="157466"/>
    <lineage>
        <taxon>Bacteria</taxon>
        <taxon>Bacillati</taxon>
        <taxon>Armatimonadota</taxon>
        <taxon>environmental samples</taxon>
    </lineage>
</organism>
<proteinExistence type="predicted"/>
<accession>A0A6J4K112</accession>
<name>A0A6J4K112_9BACT</name>
<sequence>MLSQASNGTGYGPGSSAPAPRVGFRRPSVKRIGVERPQNPPP</sequence>
<evidence type="ECO:0000256" key="1">
    <source>
        <dbReference type="SAM" id="MobiDB-lite"/>
    </source>
</evidence>
<gene>
    <name evidence="2" type="ORF">AVDCRST_MAG63-4524</name>
</gene>
<evidence type="ECO:0000313" key="2">
    <source>
        <dbReference type="EMBL" id="CAA9292876.1"/>
    </source>
</evidence>
<dbReference type="AlphaFoldDB" id="A0A6J4K112"/>
<dbReference type="EMBL" id="CADCTO010000628">
    <property type="protein sequence ID" value="CAA9292876.1"/>
    <property type="molecule type" value="Genomic_DNA"/>
</dbReference>
<protein>
    <submittedName>
        <fullName evidence="2">Uncharacterized protein</fullName>
    </submittedName>
</protein>